<dbReference type="EMBL" id="GBZX01002890">
    <property type="protein sequence ID" value="JAG89850.1"/>
    <property type="molecule type" value="mRNA"/>
</dbReference>
<sequence length="89" mass="9859">RGFQTLTFPNLHHLHRIHSTLCADTCPRCGEISTFTQITWTCSAKLNHLELHNVALEQWEMTLASGTLECQEVPVAIANASAEANSLLD</sequence>
<proteinExistence type="evidence at transcript level"/>
<name>A0A0C9QYJ5_AMBAM</name>
<dbReference type="AlphaFoldDB" id="A0A0C9QYJ5"/>
<organism evidence="1">
    <name type="scientific">Amblyomma americanum</name>
    <name type="common">Lone star tick</name>
    <dbReference type="NCBI Taxonomy" id="6943"/>
    <lineage>
        <taxon>Eukaryota</taxon>
        <taxon>Metazoa</taxon>
        <taxon>Ecdysozoa</taxon>
        <taxon>Arthropoda</taxon>
        <taxon>Chelicerata</taxon>
        <taxon>Arachnida</taxon>
        <taxon>Acari</taxon>
        <taxon>Parasitiformes</taxon>
        <taxon>Ixodida</taxon>
        <taxon>Ixodoidea</taxon>
        <taxon>Ixodidae</taxon>
        <taxon>Amblyomminae</taxon>
        <taxon>Amblyomma</taxon>
    </lineage>
</organism>
<protein>
    <recommendedName>
        <fullName evidence="2">Tick transposon</fullName>
    </recommendedName>
</protein>
<reference evidence="1" key="1">
    <citation type="journal article" date="2015" name="PLoS ONE">
        <title>An Insight into the Sialome of the Lone Star Tick, Amblyomma americanum, with a Glimpse on Its Time Dependent Gene Expression.</title>
        <authorList>
            <person name="Karim S."/>
            <person name="Ribeiro J.M."/>
        </authorList>
    </citation>
    <scope>NUCLEOTIDE SEQUENCE</scope>
    <source>
        <tissue evidence="1">Salivary gland</tissue>
    </source>
</reference>
<evidence type="ECO:0008006" key="2">
    <source>
        <dbReference type="Google" id="ProtNLM"/>
    </source>
</evidence>
<accession>A0A0C9QYJ5</accession>
<evidence type="ECO:0000313" key="1">
    <source>
        <dbReference type="EMBL" id="JAG89850.1"/>
    </source>
</evidence>
<feature type="non-terminal residue" evidence="1">
    <location>
        <position position="1"/>
    </location>
</feature>